<dbReference type="OrthoDB" id="5982732at2759"/>
<evidence type="ECO:0000313" key="1">
    <source>
        <dbReference type="EMBL" id="CAI2199217.1"/>
    </source>
</evidence>
<dbReference type="Proteomes" id="UP001153678">
    <property type="component" value="Unassembled WGS sequence"/>
</dbReference>
<comment type="caution">
    <text evidence="1">The sequence shown here is derived from an EMBL/GenBank/DDBJ whole genome shotgun (WGS) entry which is preliminary data.</text>
</comment>
<protein>
    <submittedName>
        <fullName evidence="1">6161_t:CDS:1</fullName>
    </submittedName>
</protein>
<evidence type="ECO:0000313" key="2">
    <source>
        <dbReference type="Proteomes" id="UP001153678"/>
    </source>
</evidence>
<name>A0A9W4X0K9_9GLOM</name>
<gene>
    <name evidence="1" type="ORF">FWILDA_LOCUS18964</name>
</gene>
<dbReference type="AlphaFoldDB" id="A0A9W4X0K9"/>
<organism evidence="1 2">
    <name type="scientific">Funneliformis geosporum</name>
    <dbReference type="NCBI Taxonomy" id="1117311"/>
    <lineage>
        <taxon>Eukaryota</taxon>
        <taxon>Fungi</taxon>
        <taxon>Fungi incertae sedis</taxon>
        <taxon>Mucoromycota</taxon>
        <taxon>Glomeromycotina</taxon>
        <taxon>Glomeromycetes</taxon>
        <taxon>Glomerales</taxon>
        <taxon>Glomeraceae</taxon>
        <taxon>Funneliformis</taxon>
    </lineage>
</organism>
<accession>A0A9W4X0K9</accession>
<sequence>DWKDIGQLMYSSRRYIPLEFGRLPHDIFKHFNRFKAIEWSNWIIMYSKYFIFNRYLRVGFNFVEAVKICLQQKITHEDL</sequence>
<keyword evidence="2" id="KW-1185">Reference proteome</keyword>
<proteinExistence type="predicted"/>
<dbReference type="EMBL" id="CAMKVN010020616">
    <property type="protein sequence ID" value="CAI2199217.1"/>
    <property type="molecule type" value="Genomic_DNA"/>
</dbReference>
<feature type="non-terminal residue" evidence="1">
    <location>
        <position position="79"/>
    </location>
</feature>
<reference evidence="1" key="1">
    <citation type="submission" date="2022-08" db="EMBL/GenBank/DDBJ databases">
        <authorList>
            <person name="Kallberg Y."/>
            <person name="Tangrot J."/>
            <person name="Rosling A."/>
        </authorList>
    </citation>
    <scope>NUCLEOTIDE SEQUENCE</scope>
    <source>
        <strain evidence="1">Wild A</strain>
    </source>
</reference>
<feature type="non-terminal residue" evidence="1">
    <location>
        <position position="1"/>
    </location>
</feature>